<sequence>MAAQQFNVIFAQNVSQDEFDRAKQELIDKGGEIKSDFSQGGILRGFSAVIPESYMSSLKSLQGGLIDTIEPDSVVSIQ</sequence>
<dbReference type="Proteomes" id="UP000790377">
    <property type="component" value="Unassembled WGS sequence"/>
</dbReference>
<keyword evidence="2" id="KW-1185">Reference proteome</keyword>
<gene>
    <name evidence="1" type="ORF">BJ138DRAFT_1123783</name>
</gene>
<name>A0ACB8ALH0_9AGAM</name>
<comment type="caution">
    <text evidence="1">The sequence shown here is derived from an EMBL/GenBank/DDBJ whole genome shotgun (WGS) entry which is preliminary data.</text>
</comment>
<protein>
    <submittedName>
        <fullName evidence="1">Serine proteinase inhibitor IA-1</fullName>
    </submittedName>
</protein>
<reference evidence="1" key="1">
    <citation type="journal article" date="2021" name="New Phytol.">
        <title>Evolutionary innovations through gain and loss of genes in the ectomycorrhizal Boletales.</title>
        <authorList>
            <person name="Wu G."/>
            <person name="Miyauchi S."/>
            <person name="Morin E."/>
            <person name="Kuo A."/>
            <person name="Drula E."/>
            <person name="Varga T."/>
            <person name="Kohler A."/>
            <person name="Feng B."/>
            <person name="Cao Y."/>
            <person name="Lipzen A."/>
            <person name="Daum C."/>
            <person name="Hundley H."/>
            <person name="Pangilinan J."/>
            <person name="Johnson J."/>
            <person name="Barry K."/>
            <person name="LaButti K."/>
            <person name="Ng V."/>
            <person name="Ahrendt S."/>
            <person name="Min B."/>
            <person name="Choi I.G."/>
            <person name="Park H."/>
            <person name="Plett J.M."/>
            <person name="Magnuson J."/>
            <person name="Spatafora J.W."/>
            <person name="Nagy L.G."/>
            <person name="Henrissat B."/>
            <person name="Grigoriev I.V."/>
            <person name="Yang Z.L."/>
            <person name="Xu J."/>
            <person name="Martin F.M."/>
        </authorList>
    </citation>
    <scope>NUCLEOTIDE SEQUENCE</scope>
    <source>
        <strain evidence="1">ATCC 28755</strain>
    </source>
</reference>
<evidence type="ECO:0000313" key="2">
    <source>
        <dbReference type="Proteomes" id="UP000790377"/>
    </source>
</evidence>
<dbReference type="EMBL" id="MU267618">
    <property type="protein sequence ID" value="KAH7914125.1"/>
    <property type="molecule type" value="Genomic_DNA"/>
</dbReference>
<proteinExistence type="predicted"/>
<organism evidence="1 2">
    <name type="scientific">Hygrophoropsis aurantiaca</name>
    <dbReference type="NCBI Taxonomy" id="72124"/>
    <lineage>
        <taxon>Eukaryota</taxon>
        <taxon>Fungi</taxon>
        <taxon>Dikarya</taxon>
        <taxon>Basidiomycota</taxon>
        <taxon>Agaricomycotina</taxon>
        <taxon>Agaricomycetes</taxon>
        <taxon>Agaricomycetidae</taxon>
        <taxon>Boletales</taxon>
        <taxon>Coniophorineae</taxon>
        <taxon>Hygrophoropsidaceae</taxon>
        <taxon>Hygrophoropsis</taxon>
    </lineage>
</organism>
<accession>A0ACB8ALH0</accession>
<evidence type="ECO:0000313" key="1">
    <source>
        <dbReference type="EMBL" id="KAH7914125.1"/>
    </source>
</evidence>